<name>A0A7W9IHV2_9ACTN</name>
<accession>A0A7W9IHV2</accession>
<gene>
    <name evidence="1" type="ORF">F4562_003923</name>
</gene>
<protein>
    <submittedName>
        <fullName evidence="1">Uncharacterized protein</fullName>
    </submittedName>
</protein>
<dbReference type="RefSeq" id="WP_184547288.1">
    <property type="nucleotide sequence ID" value="NZ_JACHMP010000001.1"/>
</dbReference>
<reference evidence="1 2" key="1">
    <citation type="submission" date="2020-08" db="EMBL/GenBank/DDBJ databases">
        <title>Sequencing the genomes of 1000 actinobacteria strains.</title>
        <authorList>
            <person name="Klenk H.-P."/>
        </authorList>
    </citation>
    <scope>NUCLEOTIDE SEQUENCE [LARGE SCALE GENOMIC DNA]</scope>
    <source>
        <strain evidence="1 2">DSM 46887</strain>
    </source>
</reference>
<keyword evidence="2" id="KW-1185">Reference proteome</keyword>
<dbReference type="AlphaFoldDB" id="A0A7W9IHV2"/>
<evidence type="ECO:0000313" key="1">
    <source>
        <dbReference type="EMBL" id="MBB5820861.1"/>
    </source>
</evidence>
<dbReference type="EMBL" id="JACHMP010000001">
    <property type="protein sequence ID" value="MBB5820861.1"/>
    <property type="molecule type" value="Genomic_DNA"/>
</dbReference>
<organism evidence="1 2">
    <name type="scientific">Streptosporangium becharense</name>
    <dbReference type="NCBI Taxonomy" id="1816182"/>
    <lineage>
        <taxon>Bacteria</taxon>
        <taxon>Bacillati</taxon>
        <taxon>Actinomycetota</taxon>
        <taxon>Actinomycetes</taxon>
        <taxon>Streptosporangiales</taxon>
        <taxon>Streptosporangiaceae</taxon>
        <taxon>Streptosporangium</taxon>
    </lineage>
</organism>
<comment type="caution">
    <text evidence="1">The sequence shown here is derived from an EMBL/GenBank/DDBJ whole genome shotgun (WGS) entry which is preliminary data.</text>
</comment>
<dbReference type="Proteomes" id="UP000540685">
    <property type="component" value="Unassembled WGS sequence"/>
</dbReference>
<proteinExistence type="predicted"/>
<sequence>MDVPVYYRQRLVGFIEDSKVDNFRTYGRWRPIASARTAVFLRAVGAGAEPTVAFSETGKPTGYVTGLDGGEIEVVTVP</sequence>
<evidence type="ECO:0000313" key="2">
    <source>
        <dbReference type="Proteomes" id="UP000540685"/>
    </source>
</evidence>